<keyword evidence="5" id="KW-0521">NADP</keyword>
<keyword evidence="4" id="KW-0274">FAD</keyword>
<reference evidence="7 8" key="2">
    <citation type="submission" date="2015-05" db="EMBL/GenBank/DDBJ databases">
        <authorList>
            <person name="Morales-Cruz A."/>
            <person name="Amrine K.C."/>
            <person name="Cantu D."/>
        </authorList>
    </citation>
    <scope>NUCLEOTIDE SEQUENCE [LARGE SCALE GENOMIC DNA]</scope>
    <source>
        <strain evidence="7">DA912</strain>
    </source>
</reference>
<dbReference type="GO" id="GO:0050660">
    <property type="term" value="F:flavin adenine dinucleotide binding"/>
    <property type="evidence" value="ECO:0007669"/>
    <property type="project" value="InterPro"/>
</dbReference>
<evidence type="ECO:0000256" key="5">
    <source>
        <dbReference type="ARBA" id="ARBA00022857"/>
    </source>
</evidence>
<organism evidence="7 8">
    <name type="scientific">Diaporthe ampelina</name>
    <dbReference type="NCBI Taxonomy" id="1214573"/>
    <lineage>
        <taxon>Eukaryota</taxon>
        <taxon>Fungi</taxon>
        <taxon>Dikarya</taxon>
        <taxon>Ascomycota</taxon>
        <taxon>Pezizomycotina</taxon>
        <taxon>Sordariomycetes</taxon>
        <taxon>Sordariomycetidae</taxon>
        <taxon>Diaporthales</taxon>
        <taxon>Diaporthaceae</taxon>
        <taxon>Diaporthe</taxon>
    </lineage>
</organism>
<evidence type="ECO:0000313" key="8">
    <source>
        <dbReference type="Proteomes" id="UP000034680"/>
    </source>
</evidence>
<accession>A0A0G2FJ30</accession>
<dbReference type="Gene3D" id="3.50.50.60">
    <property type="entry name" value="FAD/NAD(P)-binding domain"/>
    <property type="match status" value="2"/>
</dbReference>
<dbReference type="PANTHER" id="PTHR43098:SF2">
    <property type="entry name" value="FAD-BINDING MONOOXYGENASE AUSB-RELATED"/>
    <property type="match status" value="1"/>
</dbReference>
<protein>
    <submittedName>
        <fullName evidence="7">Putative cyclohexanonemonooxygenase</fullName>
    </submittedName>
</protein>
<comment type="cofactor">
    <cofactor evidence="1">
        <name>FAD</name>
        <dbReference type="ChEBI" id="CHEBI:57692"/>
    </cofactor>
</comment>
<comment type="caution">
    <text evidence="7">The sequence shown here is derived from an EMBL/GenBank/DDBJ whole genome shotgun (WGS) entry which is preliminary data.</text>
</comment>
<dbReference type="EMBL" id="LCUC01000217">
    <property type="protein sequence ID" value="KKY34074.1"/>
    <property type="molecule type" value="Genomic_DNA"/>
</dbReference>
<evidence type="ECO:0000256" key="6">
    <source>
        <dbReference type="ARBA" id="ARBA00023002"/>
    </source>
</evidence>
<evidence type="ECO:0000313" key="7">
    <source>
        <dbReference type="EMBL" id="KKY34074.1"/>
    </source>
</evidence>
<sequence length="633" mass="70827">MAVITEDLKKKYDAERDKRLRRDNLAQFIDFWSPELQDLDKDPFVDYDALEGQGLPPQAQNSNELTLLVIGAAHTGIHAAARAIEAGIPKDKVLCVDNAGGFGGTWYWNRYPGVMCDVEGYVYLPLLEETGYRPKHRYSYGAEIRGQDERAAAHYGVSGLFCTIIKKQVWDETSSRWIVSMTRGHGPGREDQDITLRAQFVMHAAGPFSTPHIPKLPGLDKFRERKPILHSARWDWNLVGGSQEQPDMVKLRDKRVAVIGTGATAVQIIPEVAKWAKHLYVIQRTPSYIGPRNQTETTDYMWSKVATGKGWQRNRMDHFDSFVSNVPDPVDHISDGWTETRSFSGFSGGGGKVIRPQEVEGHHRAMFELDLPRAEKLRQYIDSKVHDKSVAEKLKPWYGGWCKRPAFHDEYLDTFNRDSVTLVDTEGRGIDRYSENGLVANGREYEVDLIVFATGFTVAGHKGGCPSQQTRAPVIGRDGRNLEDKWMGSDFGTLFGSATNGFPNYFFPGPIGAGATPNISSTADLTARLVAHIITKAREEALVADLAVVEANRSAEAAWTDEVKRRALWFSVMPTCTPSYFNAEGKGAFEDKPPEQVEAELKRMPWGTGPLDYKARICAWMQFGSLDGFSVRN</sequence>
<dbReference type="SUPFAM" id="SSF51905">
    <property type="entry name" value="FAD/NAD(P)-binding domain"/>
    <property type="match status" value="1"/>
</dbReference>
<reference evidence="7 8" key="1">
    <citation type="submission" date="2015-05" db="EMBL/GenBank/DDBJ databases">
        <title>Distinctive expansion of gene families associated with plant cell wall degradation and secondary metabolism in the genomes of grapevine trunk pathogens.</title>
        <authorList>
            <person name="Lawrence D.P."/>
            <person name="Travadon R."/>
            <person name="Rolshausen P.E."/>
            <person name="Baumgartner K."/>
        </authorList>
    </citation>
    <scope>NUCLEOTIDE SEQUENCE [LARGE SCALE GENOMIC DNA]</scope>
    <source>
        <strain evidence="7">DA912</strain>
    </source>
</reference>
<evidence type="ECO:0000256" key="1">
    <source>
        <dbReference type="ARBA" id="ARBA00001974"/>
    </source>
</evidence>
<evidence type="ECO:0000256" key="2">
    <source>
        <dbReference type="ARBA" id="ARBA00010139"/>
    </source>
</evidence>
<keyword evidence="7" id="KW-0503">Monooxygenase</keyword>
<keyword evidence="8" id="KW-1185">Reference proteome</keyword>
<evidence type="ECO:0000256" key="3">
    <source>
        <dbReference type="ARBA" id="ARBA00022630"/>
    </source>
</evidence>
<keyword evidence="6" id="KW-0560">Oxidoreductase</keyword>
<keyword evidence="3" id="KW-0285">Flavoprotein</keyword>
<evidence type="ECO:0000256" key="4">
    <source>
        <dbReference type="ARBA" id="ARBA00022827"/>
    </source>
</evidence>
<gene>
    <name evidence="7" type="ORF">UCDDA912_g05951</name>
</gene>
<dbReference type="GO" id="GO:0050661">
    <property type="term" value="F:NADP binding"/>
    <property type="evidence" value="ECO:0007669"/>
    <property type="project" value="InterPro"/>
</dbReference>
<dbReference type="InterPro" id="IPR020946">
    <property type="entry name" value="Flavin_mOase-like"/>
</dbReference>
<dbReference type="PANTHER" id="PTHR43098">
    <property type="entry name" value="L-ORNITHINE N(5)-MONOOXYGENASE-RELATED"/>
    <property type="match status" value="1"/>
</dbReference>
<comment type="similarity">
    <text evidence="2">Belongs to the FAD-binding monooxygenase family.</text>
</comment>
<proteinExistence type="inferred from homology"/>
<dbReference type="OrthoDB" id="66881at2759"/>
<dbReference type="Pfam" id="PF00743">
    <property type="entry name" value="FMO-like"/>
    <property type="match status" value="1"/>
</dbReference>
<dbReference type="InterPro" id="IPR036188">
    <property type="entry name" value="FAD/NAD-bd_sf"/>
</dbReference>
<dbReference type="InterPro" id="IPR050775">
    <property type="entry name" value="FAD-binding_Monooxygenases"/>
</dbReference>
<dbReference type="AlphaFoldDB" id="A0A0G2FJ30"/>
<dbReference type="GO" id="GO:0004499">
    <property type="term" value="F:N,N-dimethylaniline monooxygenase activity"/>
    <property type="evidence" value="ECO:0007669"/>
    <property type="project" value="InterPro"/>
</dbReference>
<dbReference type="Proteomes" id="UP000034680">
    <property type="component" value="Unassembled WGS sequence"/>
</dbReference>
<name>A0A0G2FJ30_9PEZI</name>